<reference evidence="2" key="1">
    <citation type="submission" date="2020-08" db="EMBL/GenBank/DDBJ databases">
        <title>Genome public.</title>
        <authorList>
            <person name="Liu C."/>
            <person name="Sun Q."/>
        </authorList>
    </citation>
    <scope>NUCLEOTIDE SEQUENCE</scope>
    <source>
        <strain evidence="2">NSJ-28</strain>
    </source>
</reference>
<organism evidence="2 3">
    <name type="scientific">Agathobaculum faecis</name>
    <dbReference type="NCBI Taxonomy" id="2763013"/>
    <lineage>
        <taxon>Bacteria</taxon>
        <taxon>Bacillati</taxon>
        <taxon>Bacillota</taxon>
        <taxon>Clostridia</taxon>
        <taxon>Eubacteriales</taxon>
        <taxon>Butyricicoccaceae</taxon>
        <taxon>Agathobaculum</taxon>
    </lineage>
</organism>
<evidence type="ECO:0000313" key="3">
    <source>
        <dbReference type="Proteomes" id="UP000606499"/>
    </source>
</evidence>
<evidence type="ECO:0000313" key="2">
    <source>
        <dbReference type="EMBL" id="MBC5725859.1"/>
    </source>
</evidence>
<proteinExistence type="predicted"/>
<dbReference type="InterPro" id="IPR010982">
    <property type="entry name" value="Lambda_DNA-bd_dom_sf"/>
</dbReference>
<gene>
    <name evidence="2" type="ORF">H8S45_10375</name>
</gene>
<sequence length="117" mass="13304">MAAELNQRQNISEVFGKNVRRYRELAGISRFQFKAEAMIDDRQIRDIENGTHNPTLLTMERISDALGIPLSVLLSETPEKTTFPLSVYQQGFDQLSPSMQSLLLSILRDFMASGLRE</sequence>
<keyword evidence="3" id="KW-1185">Reference proteome</keyword>
<feature type="domain" description="HTH cro/C1-type" evidence="1">
    <location>
        <begin position="19"/>
        <end position="73"/>
    </location>
</feature>
<dbReference type="SMART" id="SM00530">
    <property type="entry name" value="HTH_XRE"/>
    <property type="match status" value="1"/>
</dbReference>
<dbReference type="RefSeq" id="WP_186950042.1">
    <property type="nucleotide sequence ID" value="NZ_JACOPL010000009.1"/>
</dbReference>
<dbReference type="Gene3D" id="1.10.260.40">
    <property type="entry name" value="lambda repressor-like DNA-binding domains"/>
    <property type="match status" value="1"/>
</dbReference>
<name>A0A923LVC8_9FIRM</name>
<dbReference type="CDD" id="cd00093">
    <property type="entry name" value="HTH_XRE"/>
    <property type="match status" value="1"/>
</dbReference>
<dbReference type="SUPFAM" id="SSF47413">
    <property type="entry name" value="lambda repressor-like DNA-binding domains"/>
    <property type="match status" value="1"/>
</dbReference>
<evidence type="ECO:0000259" key="1">
    <source>
        <dbReference type="PROSITE" id="PS50943"/>
    </source>
</evidence>
<dbReference type="GO" id="GO:0003677">
    <property type="term" value="F:DNA binding"/>
    <property type="evidence" value="ECO:0007669"/>
    <property type="project" value="InterPro"/>
</dbReference>
<dbReference type="EMBL" id="JACOPL010000009">
    <property type="protein sequence ID" value="MBC5725859.1"/>
    <property type="molecule type" value="Genomic_DNA"/>
</dbReference>
<comment type="caution">
    <text evidence="2">The sequence shown here is derived from an EMBL/GenBank/DDBJ whole genome shotgun (WGS) entry which is preliminary data.</text>
</comment>
<dbReference type="AlphaFoldDB" id="A0A923LVC8"/>
<dbReference type="Proteomes" id="UP000606499">
    <property type="component" value="Unassembled WGS sequence"/>
</dbReference>
<dbReference type="Pfam" id="PF01381">
    <property type="entry name" value="HTH_3"/>
    <property type="match status" value="1"/>
</dbReference>
<protein>
    <submittedName>
        <fullName evidence="2">Helix-turn-helix transcriptional regulator</fullName>
    </submittedName>
</protein>
<dbReference type="InterPro" id="IPR001387">
    <property type="entry name" value="Cro/C1-type_HTH"/>
</dbReference>
<accession>A0A923LVC8</accession>
<dbReference type="PROSITE" id="PS50943">
    <property type="entry name" value="HTH_CROC1"/>
    <property type="match status" value="1"/>
</dbReference>